<keyword evidence="5 10" id="KW-0297">G-protein coupled receptor</keyword>
<keyword evidence="6 12" id="KW-0472">Membrane</keyword>
<feature type="transmembrane region" description="Helical" evidence="12">
    <location>
        <begin position="370"/>
        <end position="393"/>
    </location>
</feature>
<dbReference type="PRINTS" id="PR00237">
    <property type="entry name" value="GPCRRHODOPSN"/>
</dbReference>
<evidence type="ECO:0000256" key="8">
    <source>
        <dbReference type="ARBA" id="ARBA00023180"/>
    </source>
</evidence>
<dbReference type="InterPro" id="IPR017452">
    <property type="entry name" value="GPCR_Rhodpsn_7TM"/>
</dbReference>
<keyword evidence="4 12" id="KW-1133">Transmembrane helix</keyword>
<name>A0A0N5A434_PARTI</name>
<feature type="transmembrane region" description="Helical" evidence="12">
    <location>
        <begin position="186"/>
        <end position="209"/>
    </location>
</feature>
<dbReference type="AlphaFoldDB" id="A0A0N5A434"/>
<evidence type="ECO:0000256" key="7">
    <source>
        <dbReference type="ARBA" id="ARBA00023170"/>
    </source>
</evidence>
<feature type="transmembrane region" description="Helical" evidence="12">
    <location>
        <begin position="336"/>
        <end position="358"/>
    </location>
</feature>
<dbReference type="Gene3D" id="1.20.1070.10">
    <property type="entry name" value="Rhodopsin 7-helix transmembrane proteins"/>
    <property type="match status" value="1"/>
</dbReference>
<dbReference type="GO" id="GO:0004930">
    <property type="term" value="F:G protein-coupled receptor activity"/>
    <property type="evidence" value="ECO:0007669"/>
    <property type="project" value="UniProtKB-KW"/>
</dbReference>
<dbReference type="SUPFAM" id="SSF54695">
    <property type="entry name" value="POZ domain"/>
    <property type="match status" value="1"/>
</dbReference>
<dbReference type="PANTHER" id="PTHR24248">
    <property type="entry name" value="ADRENERGIC RECEPTOR-RELATED G-PROTEIN COUPLED RECEPTOR"/>
    <property type="match status" value="1"/>
</dbReference>
<feature type="domain" description="G-protein coupled receptors family 1 profile" evidence="13">
    <location>
        <begin position="45"/>
        <end position="390"/>
    </location>
</feature>
<keyword evidence="14" id="KW-1185">Reference proteome</keyword>
<evidence type="ECO:0000313" key="15">
    <source>
        <dbReference type="WBParaSite" id="PTRK_0001638700.2"/>
    </source>
</evidence>
<evidence type="ECO:0000256" key="3">
    <source>
        <dbReference type="ARBA" id="ARBA00022692"/>
    </source>
</evidence>
<evidence type="ECO:0000256" key="10">
    <source>
        <dbReference type="RuleBase" id="RU000688"/>
    </source>
</evidence>
<evidence type="ECO:0000256" key="12">
    <source>
        <dbReference type="SAM" id="Phobius"/>
    </source>
</evidence>
<dbReference type="SMART" id="SM01381">
    <property type="entry name" value="7TM_GPCR_Srsx"/>
    <property type="match status" value="1"/>
</dbReference>
<feature type="transmembrane region" description="Helical" evidence="12">
    <location>
        <begin position="104"/>
        <end position="125"/>
    </location>
</feature>
<protein>
    <submittedName>
        <fullName evidence="15">G_PROTEIN_RECEP_F1_2 domain-containing protein</fullName>
    </submittedName>
</protein>
<dbReference type="Pfam" id="PF00001">
    <property type="entry name" value="7tm_1"/>
    <property type="match status" value="1"/>
</dbReference>
<accession>A0A0N5A434</accession>
<dbReference type="STRING" id="131310.A0A0N5A434"/>
<dbReference type="PROSITE" id="PS00237">
    <property type="entry name" value="G_PROTEIN_RECEP_F1_1"/>
    <property type="match status" value="1"/>
</dbReference>
<dbReference type="CDD" id="cd15059">
    <property type="entry name" value="7tmA_alpha2_AR"/>
    <property type="match status" value="1"/>
</dbReference>
<evidence type="ECO:0000256" key="9">
    <source>
        <dbReference type="ARBA" id="ARBA00023224"/>
    </source>
</evidence>
<dbReference type="PROSITE" id="PS50262">
    <property type="entry name" value="G_PROTEIN_RECEP_F1_2"/>
    <property type="match status" value="1"/>
</dbReference>
<comment type="similarity">
    <text evidence="10">Belongs to the G-protein coupled receptor 1 family.</text>
</comment>
<reference evidence="15" key="1">
    <citation type="submission" date="2017-02" db="UniProtKB">
        <authorList>
            <consortium name="WormBaseParasite"/>
        </authorList>
    </citation>
    <scope>IDENTIFICATION</scope>
</reference>
<sequence>MVVSDDTNYPKCDLSESPWPSCLSVTTAMITIAFMLVVMLMIILGNTLVVLTVYNDQKLRSQRQNWLIVSLAIADLLVGLLVMPLTTAYEIIGAWKLGEILCEVWLALDVLFVTASILHICIISLDRYWSVTQPLEYPHNRTPLRMSLMIGIAWTVSLIICLPPIFGWRPQRRKESCALSDDVGYVLYSSLGSFFIPVIVLMCVYWKIYSITKHHSRQRIKEHERTDKTLVQFQDPRKALSQATVKIMRPITESPENENLEENEESNQDEITPTNGAIVTSELDNKNKKWLFSLMSNKKTAKLYLALDKNKEVKQEFVQNNAGKRKRLLKAKERQATMLLGLILAAFIGSWLPFFAMYVLQAFGFKSPDLIFKFFFWLGYCNSGINPVIYTIFNREFKRALNRQLKKYHQAFRIMYDIIEFNVGGTYFATTLKTISVEKSSYLYHWYIEHIGGAHLLKDKKGIYFIDRDPASFAVILNYLRLRVSNQLWEACLPKDPDLLAMVAQEADYFRLHMLRDQAIALLQNYTEKGCESYVKEVLSKSSSCPQGFTADEEE</sequence>
<dbReference type="Pfam" id="PF02214">
    <property type="entry name" value="BTB_2"/>
    <property type="match status" value="1"/>
</dbReference>
<dbReference type="FunFam" id="1.20.1070.10:FF:000420">
    <property type="entry name" value="OCTopamine Receptor (GPCR)"/>
    <property type="match status" value="1"/>
</dbReference>
<keyword evidence="8" id="KW-0325">Glycoprotein</keyword>
<feature type="transmembrane region" description="Helical" evidence="12">
    <location>
        <begin position="146"/>
        <end position="166"/>
    </location>
</feature>
<evidence type="ECO:0000256" key="5">
    <source>
        <dbReference type="ARBA" id="ARBA00023040"/>
    </source>
</evidence>
<feature type="transmembrane region" description="Helical" evidence="12">
    <location>
        <begin position="66"/>
        <end position="92"/>
    </location>
</feature>
<dbReference type="Gene3D" id="3.30.710.10">
    <property type="entry name" value="Potassium Channel Kv1.1, Chain A"/>
    <property type="match status" value="1"/>
</dbReference>
<dbReference type="InterPro" id="IPR000276">
    <property type="entry name" value="GPCR_Rhodpsn"/>
</dbReference>
<feature type="compositionally biased region" description="Acidic residues" evidence="11">
    <location>
        <begin position="255"/>
        <end position="268"/>
    </location>
</feature>
<dbReference type="GO" id="GO:0005886">
    <property type="term" value="C:plasma membrane"/>
    <property type="evidence" value="ECO:0007669"/>
    <property type="project" value="UniProtKB-SubCell"/>
</dbReference>
<evidence type="ECO:0000256" key="1">
    <source>
        <dbReference type="ARBA" id="ARBA00004651"/>
    </source>
</evidence>
<comment type="subcellular location">
    <subcellularLocation>
        <location evidence="1">Cell membrane</location>
        <topology evidence="1">Multi-pass membrane protein</topology>
    </subcellularLocation>
</comment>
<dbReference type="Proteomes" id="UP000038045">
    <property type="component" value="Unplaced"/>
</dbReference>
<keyword evidence="2" id="KW-1003">Cell membrane</keyword>
<keyword evidence="9 10" id="KW-0807">Transducer</keyword>
<organism evidence="14 15">
    <name type="scientific">Parastrongyloides trichosuri</name>
    <name type="common">Possum-specific nematode worm</name>
    <dbReference type="NCBI Taxonomy" id="131310"/>
    <lineage>
        <taxon>Eukaryota</taxon>
        <taxon>Metazoa</taxon>
        <taxon>Ecdysozoa</taxon>
        <taxon>Nematoda</taxon>
        <taxon>Chromadorea</taxon>
        <taxon>Rhabditida</taxon>
        <taxon>Tylenchina</taxon>
        <taxon>Panagrolaimomorpha</taxon>
        <taxon>Strongyloidoidea</taxon>
        <taxon>Strongyloididae</taxon>
        <taxon>Parastrongyloides</taxon>
    </lineage>
</organism>
<feature type="transmembrane region" description="Helical" evidence="12">
    <location>
        <begin position="28"/>
        <end position="54"/>
    </location>
</feature>
<proteinExistence type="inferred from homology"/>
<evidence type="ECO:0000259" key="13">
    <source>
        <dbReference type="PROSITE" id="PS50262"/>
    </source>
</evidence>
<dbReference type="CDD" id="cd18316">
    <property type="entry name" value="BTB_POZ_KCTD-like"/>
    <property type="match status" value="1"/>
</dbReference>
<keyword evidence="3 10" id="KW-0812">Transmembrane</keyword>
<evidence type="ECO:0000256" key="6">
    <source>
        <dbReference type="ARBA" id="ARBA00023136"/>
    </source>
</evidence>
<evidence type="ECO:0000256" key="11">
    <source>
        <dbReference type="SAM" id="MobiDB-lite"/>
    </source>
</evidence>
<evidence type="ECO:0000256" key="4">
    <source>
        <dbReference type="ARBA" id="ARBA00022989"/>
    </source>
</evidence>
<dbReference type="GO" id="GO:0051260">
    <property type="term" value="P:protein homooligomerization"/>
    <property type="evidence" value="ECO:0007669"/>
    <property type="project" value="InterPro"/>
</dbReference>
<dbReference type="InterPro" id="IPR003131">
    <property type="entry name" value="T1-type_BTB"/>
</dbReference>
<evidence type="ECO:0000256" key="2">
    <source>
        <dbReference type="ARBA" id="ARBA00022475"/>
    </source>
</evidence>
<dbReference type="SUPFAM" id="SSF81321">
    <property type="entry name" value="Family A G protein-coupled receptor-like"/>
    <property type="match status" value="1"/>
</dbReference>
<keyword evidence="7 10" id="KW-0675">Receptor</keyword>
<evidence type="ECO:0000313" key="14">
    <source>
        <dbReference type="Proteomes" id="UP000038045"/>
    </source>
</evidence>
<dbReference type="WBParaSite" id="PTRK_0001638700.2">
    <property type="protein sequence ID" value="PTRK_0001638700.2"/>
    <property type="gene ID" value="PTRK_0001638700"/>
</dbReference>
<dbReference type="InterPro" id="IPR011333">
    <property type="entry name" value="SKP1/BTB/POZ_sf"/>
</dbReference>
<feature type="region of interest" description="Disordered" evidence="11">
    <location>
        <begin position="251"/>
        <end position="275"/>
    </location>
</feature>
<dbReference type="PANTHER" id="PTHR24248:SF174">
    <property type="entry name" value="TYRAMINE_OCTOPAMINE RECEPTOR"/>
    <property type="match status" value="1"/>
</dbReference>